<dbReference type="InterPro" id="IPR059019">
    <property type="entry name" value="WHD_CapW"/>
</dbReference>
<sequence>MELKEISVNTSEQLRYWLIELLAWWEGHVNASDLAREFKITRQSASKSINQYLSHRTKK</sequence>
<dbReference type="AlphaFoldDB" id="A0A364NP82"/>
<comment type="caution">
    <text evidence="2">The sequence shown here is derived from an EMBL/GenBank/DDBJ whole genome shotgun (WGS) entry which is preliminary data.</text>
</comment>
<accession>A0A364NP82</accession>
<evidence type="ECO:0000313" key="2">
    <source>
        <dbReference type="EMBL" id="RAU18832.1"/>
    </source>
</evidence>
<proteinExistence type="predicted"/>
<dbReference type="EMBL" id="QKRX01000003">
    <property type="protein sequence ID" value="RAU18832.1"/>
    <property type="molecule type" value="Genomic_DNA"/>
</dbReference>
<evidence type="ECO:0000259" key="1">
    <source>
        <dbReference type="Pfam" id="PF26109"/>
    </source>
</evidence>
<feature type="domain" description="DNA-binding transcriptional repressor CapW winged helix-turn-helix" evidence="1">
    <location>
        <begin position="13"/>
        <end position="55"/>
    </location>
</feature>
<keyword evidence="3" id="KW-1185">Reference proteome</keyword>
<reference evidence="2 3" key="1">
    <citation type="submission" date="2018-06" db="EMBL/GenBank/DDBJ databases">
        <title>Nitrincola tibetense sp. nov., isolated from Lake XuguoCo on Tibetan Plateau.</title>
        <authorList>
            <person name="Xing P."/>
        </authorList>
    </citation>
    <scope>NUCLEOTIDE SEQUENCE [LARGE SCALE GENOMIC DNA]</scope>
    <source>
        <strain evidence="3">xg18</strain>
    </source>
</reference>
<organism evidence="2 3">
    <name type="scientific">Nitrincola tibetensis</name>
    <dbReference type="NCBI Taxonomy" id="2219697"/>
    <lineage>
        <taxon>Bacteria</taxon>
        <taxon>Pseudomonadati</taxon>
        <taxon>Pseudomonadota</taxon>
        <taxon>Gammaproteobacteria</taxon>
        <taxon>Oceanospirillales</taxon>
        <taxon>Oceanospirillaceae</taxon>
        <taxon>Nitrincola</taxon>
    </lineage>
</organism>
<name>A0A364NP82_9GAMM</name>
<dbReference type="Pfam" id="PF26109">
    <property type="entry name" value="WHD_BrxR"/>
    <property type="match status" value="1"/>
</dbReference>
<protein>
    <recommendedName>
        <fullName evidence="1">DNA-binding transcriptional repressor CapW winged helix-turn-helix domain-containing protein</fullName>
    </recommendedName>
</protein>
<gene>
    <name evidence="2" type="ORF">DN062_04940</name>
</gene>
<evidence type="ECO:0000313" key="3">
    <source>
        <dbReference type="Proteomes" id="UP000250744"/>
    </source>
</evidence>
<dbReference type="Proteomes" id="UP000250744">
    <property type="component" value="Unassembled WGS sequence"/>
</dbReference>